<accession>A0ABS8XRN0</accession>
<evidence type="ECO:0008006" key="5">
    <source>
        <dbReference type="Google" id="ProtNLM"/>
    </source>
</evidence>
<evidence type="ECO:0000256" key="1">
    <source>
        <dbReference type="SAM" id="MobiDB-lite"/>
    </source>
</evidence>
<gene>
    <name evidence="3" type="ORF">LXT13_02970</name>
</gene>
<protein>
    <recommendedName>
        <fullName evidence="5">Lysozyme inhibitor LprI N-terminal domain-containing protein</fullName>
    </recommendedName>
</protein>
<name>A0ABS8XRN0_9BURK</name>
<comment type="caution">
    <text evidence="3">The sequence shown here is derived from an EMBL/GenBank/DDBJ whole genome shotgun (WGS) entry which is preliminary data.</text>
</comment>
<proteinExistence type="predicted"/>
<feature type="chain" id="PRO_5046978040" description="Lysozyme inhibitor LprI N-terminal domain-containing protein" evidence="2">
    <location>
        <begin position="25"/>
        <end position="137"/>
    </location>
</feature>
<keyword evidence="4" id="KW-1185">Reference proteome</keyword>
<reference evidence="3 4" key="1">
    <citation type="submission" date="2021-12" db="EMBL/GenBank/DDBJ databases">
        <title>Genome seq of P8.</title>
        <authorList>
            <person name="Seo T."/>
        </authorList>
    </citation>
    <scope>NUCLEOTIDE SEQUENCE [LARGE SCALE GENOMIC DNA]</scope>
    <source>
        <strain evidence="3 4">P8</strain>
    </source>
</reference>
<keyword evidence="2" id="KW-0732">Signal</keyword>
<evidence type="ECO:0000313" key="3">
    <source>
        <dbReference type="EMBL" id="MCE4553408.1"/>
    </source>
</evidence>
<organism evidence="3 4">
    <name type="scientific">Pelomonas cellulosilytica</name>
    <dbReference type="NCBI Taxonomy" id="2906762"/>
    <lineage>
        <taxon>Bacteria</taxon>
        <taxon>Pseudomonadati</taxon>
        <taxon>Pseudomonadota</taxon>
        <taxon>Betaproteobacteria</taxon>
        <taxon>Burkholderiales</taxon>
        <taxon>Sphaerotilaceae</taxon>
        <taxon>Roseateles</taxon>
    </lineage>
</organism>
<evidence type="ECO:0000256" key="2">
    <source>
        <dbReference type="SAM" id="SignalP"/>
    </source>
</evidence>
<dbReference type="EMBL" id="JAJTWU010000001">
    <property type="protein sequence ID" value="MCE4553408.1"/>
    <property type="molecule type" value="Genomic_DNA"/>
</dbReference>
<dbReference type="Proteomes" id="UP001200741">
    <property type="component" value="Unassembled WGS sequence"/>
</dbReference>
<feature type="region of interest" description="Disordered" evidence="1">
    <location>
        <begin position="117"/>
        <end position="137"/>
    </location>
</feature>
<evidence type="ECO:0000313" key="4">
    <source>
        <dbReference type="Proteomes" id="UP001200741"/>
    </source>
</evidence>
<feature type="signal peptide" evidence="2">
    <location>
        <begin position="1"/>
        <end position="24"/>
    </location>
</feature>
<dbReference type="RefSeq" id="WP_233370109.1">
    <property type="nucleotide sequence ID" value="NZ_JAJTWU010000001.1"/>
</dbReference>
<sequence length="137" mass="14749">MDIRRHPAAWLAASLLALGATAHAAPQPKNVDPLRLQYEREKADCLTGKTSEPRNVCLREAAAAYAQARQGRLGSSADQSAQWAANALKRCEVQRGEDRTLCERRVREGQVVGSVDSGGELSTLTVRETDIPKAPGG</sequence>